<dbReference type="PROSITE" id="PS00222">
    <property type="entry name" value="IGFBP_N_1"/>
    <property type="match status" value="1"/>
</dbReference>
<dbReference type="SMART" id="SM00214">
    <property type="entry name" value="VWC"/>
    <property type="match status" value="1"/>
</dbReference>
<dbReference type="PROSITE" id="PS50184">
    <property type="entry name" value="VWFC_2"/>
    <property type="match status" value="1"/>
</dbReference>
<dbReference type="Ensembl" id="ENSSFOT00015012388.2">
    <property type="protein sequence ID" value="ENSSFOP00015012234.2"/>
    <property type="gene ID" value="ENSSFOG00015007910.2"/>
</dbReference>
<dbReference type="PROSITE" id="PS01225">
    <property type="entry name" value="CTCK_2"/>
    <property type="match status" value="1"/>
</dbReference>
<proteinExistence type="inferred from homology"/>
<protein>
    <submittedName>
        <fullName evidence="11">Si:ch211-106h11.3</fullName>
    </submittedName>
</protein>
<evidence type="ECO:0000256" key="5">
    <source>
        <dbReference type="ARBA" id="ARBA00023157"/>
    </source>
</evidence>
<dbReference type="InterPro" id="IPR036383">
    <property type="entry name" value="TSP1_rpt_sf"/>
</dbReference>
<dbReference type="InterPro" id="IPR000884">
    <property type="entry name" value="TSP1_rpt"/>
</dbReference>
<dbReference type="Pfam" id="PF00219">
    <property type="entry name" value="IGFBP"/>
    <property type="match status" value="1"/>
</dbReference>
<keyword evidence="3" id="KW-0964">Secreted</keyword>
<dbReference type="InterPro" id="IPR006208">
    <property type="entry name" value="Glyco_hormone_CN"/>
</dbReference>
<dbReference type="InterPro" id="IPR012395">
    <property type="entry name" value="IGFBP_CNN"/>
</dbReference>
<dbReference type="GO" id="GO:0045597">
    <property type="term" value="P:positive regulation of cell differentiation"/>
    <property type="evidence" value="ECO:0007669"/>
    <property type="project" value="TreeGrafter"/>
</dbReference>
<dbReference type="SUPFAM" id="SSF57603">
    <property type="entry name" value="FnI-like domain"/>
    <property type="match status" value="1"/>
</dbReference>
<dbReference type="SUPFAM" id="SSF57184">
    <property type="entry name" value="Growth factor receptor domain"/>
    <property type="match status" value="1"/>
</dbReference>
<dbReference type="SUPFAM" id="SSF82895">
    <property type="entry name" value="TSP-1 type 1 repeat"/>
    <property type="match status" value="1"/>
</dbReference>
<comment type="caution">
    <text evidence="6">Lacks conserved residue(s) required for the propagation of feature annotation.</text>
</comment>
<keyword evidence="5" id="KW-1015">Disulfide bond</keyword>
<name>A0A8C9V0L6_SCLFO</name>
<reference evidence="11" key="2">
    <citation type="submission" date="2025-08" db="UniProtKB">
        <authorList>
            <consortium name="Ensembl"/>
        </authorList>
    </citation>
    <scope>IDENTIFICATION</scope>
</reference>
<dbReference type="GeneTree" id="ENSGT00940000165172"/>
<dbReference type="GO" id="GO:0007165">
    <property type="term" value="P:signal transduction"/>
    <property type="evidence" value="ECO:0007669"/>
    <property type="project" value="InterPro"/>
</dbReference>
<dbReference type="Gene3D" id="2.10.70.10">
    <property type="entry name" value="Complement Module, domain 1"/>
    <property type="match status" value="1"/>
</dbReference>
<dbReference type="GO" id="GO:0031012">
    <property type="term" value="C:extracellular matrix"/>
    <property type="evidence" value="ECO:0007669"/>
    <property type="project" value="TreeGrafter"/>
</dbReference>
<evidence type="ECO:0000256" key="6">
    <source>
        <dbReference type="PROSITE-ProRule" id="PRU00039"/>
    </source>
</evidence>
<comment type="similarity">
    <text evidence="2">Belongs to the CCN family.</text>
</comment>
<dbReference type="InterPro" id="IPR017891">
    <property type="entry name" value="Insulin_GF-bd_Cys-rich_CS"/>
</dbReference>
<feature type="signal peptide" evidence="7">
    <location>
        <begin position="1"/>
        <end position="21"/>
    </location>
</feature>
<sequence length="367" mass="40308">MEKLWSLLLFSAAATFSLASAVCPVVCECPGGAPTCPPGVSAVVDGCGCCKVCAAQLNQDCHAMRPCDHHKGLECNYGNDVTRSWGICRARLEGRTCEYSGRVYQNGESFQAGCQHQCACIDGAVGCSPLCPADIPLASPSCPVPRLVKVPGRCCPRLDCRKGTLALPPLPWGPQLYPYKPDKNSDNELVAVGKKWNVKRGHKHLAALRQDSRECVVQTTDWSLCSRTCGMGVSTRVTNDNARCKLVKETRLCNIRPCSSVAFPLKKGKKCSRTHKPSEPLRLSYAGCRSARFYRPNYCGLCVDGRCCSPWRTRNLAVLFVCPDGDRFERTVMFVRSCKCGDECGHLNEAALTPQRWLYGDTHKFID</sequence>
<evidence type="ECO:0000256" key="7">
    <source>
        <dbReference type="SAM" id="SignalP"/>
    </source>
</evidence>
<dbReference type="GO" id="GO:0007155">
    <property type="term" value="P:cell adhesion"/>
    <property type="evidence" value="ECO:0007669"/>
    <property type="project" value="TreeGrafter"/>
</dbReference>
<dbReference type="SMART" id="SM00041">
    <property type="entry name" value="CT"/>
    <property type="match status" value="1"/>
</dbReference>
<dbReference type="Pfam" id="PF19035">
    <property type="entry name" value="TSP1_CCN"/>
    <property type="match status" value="1"/>
</dbReference>
<accession>A0A8C9V0L6</accession>
<dbReference type="AlphaFoldDB" id="A0A8C9V0L6"/>
<reference evidence="11" key="3">
    <citation type="submission" date="2025-09" db="UniProtKB">
        <authorList>
            <consortium name="Ensembl"/>
        </authorList>
    </citation>
    <scope>IDENTIFICATION</scope>
</reference>
<feature type="domain" description="CTCK" evidence="8">
    <location>
        <begin position="271"/>
        <end position="345"/>
    </location>
</feature>
<dbReference type="InterPro" id="IPR043973">
    <property type="entry name" value="TSP1_CCN"/>
</dbReference>
<dbReference type="GO" id="GO:0005615">
    <property type="term" value="C:extracellular space"/>
    <property type="evidence" value="ECO:0007669"/>
    <property type="project" value="TreeGrafter"/>
</dbReference>
<feature type="domain" description="VWFC" evidence="9">
    <location>
        <begin position="95"/>
        <end position="161"/>
    </location>
</feature>
<dbReference type="PROSITE" id="PS01208">
    <property type="entry name" value="VWFC_1"/>
    <property type="match status" value="1"/>
</dbReference>
<dbReference type="Gene3D" id="2.20.100.10">
    <property type="entry name" value="Thrombospondin type-1 (TSP1) repeat"/>
    <property type="match status" value="1"/>
</dbReference>
<dbReference type="GO" id="GO:0005178">
    <property type="term" value="F:integrin binding"/>
    <property type="evidence" value="ECO:0007669"/>
    <property type="project" value="TreeGrafter"/>
</dbReference>
<dbReference type="FunFam" id="2.10.70.10:FF:000015">
    <property type="entry name" value="CYR61 isoform 1"/>
    <property type="match status" value="1"/>
</dbReference>
<comment type="subcellular location">
    <subcellularLocation>
        <location evidence="1">Secreted</location>
    </subcellularLocation>
</comment>
<dbReference type="InterPro" id="IPR006207">
    <property type="entry name" value="Cys_knot_C"/>
</dbReference>
<evidence type="ECO:0000256" key="1">
    <source>
        <dbReference type="ARBA" id="ARBA00004613"/>
    </source>
</evidence>
<dbReference type="InterPro" id="IPR009030">
    <property type="entry name" value="Growth_fac_rcpt_cys_sf"/>
</dbReference>
<dbReference type="PROSITE" id="PS51323">
    <property type="entry name" value="IGFBP_N_2"/>
    <property type="match status" value="1"/>
</dbReference>
<dbReference type="Pfam" id="PF00007">
    <property type="entry name" value="Cys_knot"/>
    <property type="match status" value="1"/>
</dbReference>
<evidence type="ECO:0000259" key="9">
    <source>
        <dbReference type="PROSITE" id="PS50184"/>
    </source>
</evidence>
<dbReference type="GO" id="GO:0008201">
    <property type="term" value="F:heparin binding"/>
    <property type="evidence" value="ECO:0007669"/>
    <property type="project" value="TreeGrafter"/>
</dbReference>
<reference evidence="11 12" key="1">
    <citation type="submission" date="2019-04" db="EMBL/GenBank/DDBJ databases">
        <authorList>
            <consortium name="Wellcome Sanger Institute Data Sharing"/>
        </authorList>
    </citation>
    <scope>NUCLEOTIDE SEQUENCE [LARGE SCALE GENOMIC DNA]</scope>
</reference>
<dbReference type="GO" id="GO:0051240">
    <property type="term" value="P:positive regulation of multicellular organismal process"/>
    <property type="evidence" value="ECO:0007669"/>
    <property type="project" value="UniProtKB-ARBA"/>
</dbReference>
<evidence type="ECO:0000259" key="10">
    <source>
        <dbReference type="PROSITE" id="PS51323"/>
    </source>
</evidence>
<evidence type="ECO:0000256" key="2">
    <source>
        <dbReference type="ARBA" id="ARBA00008125"/>
    </source>
</evidence>
<keyword evidence="4 7" id="KW-0732">Signal</keyword>
<dbReference type="SMART" id="SM00121">
    <property type="entry name" value="IB"/>
    <property type="match status" value="1"/>
</dbReference>
<evidence type="ECO:0000259" key="8">
    <source>
        <dbReference type="PROSITE" id="PS01225"/>
    </source>
</evidence>
<evidence type="ECO:0000256" key="4">
    <source>
        <dbReference type="ARBA" id="ARBA00022729"/>
    </source>
</evidence>
<evidence type="ECO:0000313" key="11">
    <source>
        <dbReference type="Ensembl" id="ENSSFOP00015012234.2"/>
    </source>
</evidence>
<dbReference type="InterPro" id="IPR050941">
    <property type="entry name" value="CCN"/>
</dbReference>
<dbReference type="Proteomes" id="UP000694397">
    <property type="component" value="Chromosome 20"/>
</dbReference>
<dbReference type="InterPro" id="IPR001007">
    <property type="entry name" value="VWF_dom"/>
</dbReference>
<dbReference type="PIRSF" id="PIRSF036495">
    <property type="entry name" value="IGFBP_rP_CNN"/>
    <property type="match status" value="1"/>
</dbReference>
<dbReference type="SMART" id="SM00209">
    <property type="entry name" value="TSP1"/>
    <property type="match status" value="1"/>
</dbReference>
<dbReference type="PROSITE" id="PS50092">
    <property type="entry name" value="TSP1"/>
    <property type="match status" value="1"/>
</dbReference>
<dbReference type="PANTHER" id="PTHR11348">
    <property type="entry name" value="CONNECTIVE TISSUE GROWTH FACTOR-RELATED"/>
    <property type="match status" value="1"/>
</dbReference>
<gene>
    <name evidence="11" type="primary">si:ch211-106h11.3</name>
</gene>
<dbReference type="InterPro" id="IPR000867">
    <property type="entry name" value="IGFBP-like"/>
</dbReference>
<evidence type="ECO:0000256" key="3">
    <source>
        <dbReference type="ARBA" id="ARBA00022525"/>
    </source>
</evidence>
<evidence type="ECO:0000313" key="12">
    <source>
        <dbReference type="Proteomes" id="UP000694397"/>
    </source>
</evidence>
<dbReference type="PANTHER" id="PTHR11348:SF20">
    <property type="entry name" value="PROTEIN CYR61"/>
    <property type="match status" value="1"/>
</dbReference>
<organism evidence="11 12">
    <name type="scientific">Scleropages formosus</name>
    <name type="common">Asian bonytongue</name>
    <name type="synonym">Osteoglossum formosum</name>
    <dbReference type="NCBI Taxonomy" id="113540"/>
    <lineage>
        <taxon>Eukaryota</taxon>
        <taxon>Metazoa</taxon>
        <taxon>Chordata</taxon>
        <taxon>Craniata</taxon>
        <taxon>Vertebrata</taxon>
        <taxon>Euteleostomi</taxon>
        <taxon>Actinopterygii</taxon>
        <taxon>Neopterygii</taxon>
        <taxon>Teleostei</taxon>
        <taxon>Osteoglossocephala</taxon>
        <taxon>Osteoglossomorpha</taxon>
        <taxon>Osteoglossiformes</taxon>
        <taxon>Osteoglossidae</taxon>
        <taxon>Scleropages</taxon>
    </lineage>
</organism>
<feature type="domain" description="IGFBP N-terminal" evidence="10">
    <location>
        <begin position="19"/>
        <end position="91"/>
    </location>
</feature>
<dbReference type="GO" id="GO:0030335">
    <property type="term" value="P:positive regulation of cell migration"/>
    <property type="evidence" value="ECO:0007669"/>
    <property type="project" value="TreeGrafter"/>
</dbReference>
<feature type="chain" id="PRO_5034653079" evidence="7">
    <location>
        <begin position="22"/>
        <end position="367"/>
    </location>
</feature>
<dbReference type="Pfam" id="PF00093">
    <property type="entry name" value="VWC"/>
    <property type="match status" value="1"/>
</dbReference>
<dbReference type="PROSITE" id="PS01185">
    <property type="entry name" value="CTCK_1"/>
    <property type="match status" value="1"/>
</dbReference>
<dbReference type="OrthoDB" id="365605at2759"/>
<keyword evidence="12" id="KW-1185">Reference proteome</keyword>